<evidence type="ECO:0000256" key="2">
    <source>
        <dbReference type="ARBA" id="ARBA00009183"/>
    </source>
</evidence>
<keyword evidence="3" id="KW-0285">Flavoprotein</keyword>
<dbReference type="InterPro" id="IPR036188">
    <property type="entry name" value="FAD/NAD-bd_sf"/>
</dbReference>
<comment type="caution">
    <text evidence="8">The sequence shown here is derived from an EMBL/GenBank/DDBJ whole genome shotgun (WGS) entry which is preliminary data.</text>
</comment>
<dbReference type="FunFam" id="3.50.50.60:FF:000023">
    <property type="entry name" value="Dimethylaniline monooxygenase [N-oxide-forming]"/>
    <property type="match status" value="1"/>
</dbReference>
<evidence type="ECO:0008006" key="10">
    <source>
        <dbReference type="Google" id="ProtNLM"/>
    </source>
</evidence>
<dbReference type="InterPro" id="IPR050346">
    <property type="entry name" value="FMO-like"/>
</dbReference>
<evidence type="ECO:0000256" key="3">
    <source>
        <dbReference type="ARBA" id="ARBA00022630"/>
    </source>
</evidence>
<dbReference type="SUPFAM" id="SSF51905">
    <property type="entry name" value="FAD/NAD(P)-binding domain"/>
    <property type="match status" value="2"/>
</dbReference>
<comment type="similarity">
    <text evidence="2">Belongs to the FMO family.</text>
</comment>
<dbReference type="EMBL" id="PUHW01000024">
    <property type="protein sequence ID" value="KAG0690626.1"/>
    <property type="molecule type" value="Genomic_DNA"/>
</dbReference>
<dbReference type="GO" id="GO:0050661">
    <property type="term" value="F:NADP binding"/>
    <property type="evidence" value="ECO:0007669"/>
    <property type="project" value="InterPro"/>
</dbReference>
<organism evidence="8 9">
    <name type="scientific">Pichia californica</name>
    <dbReference type="NCBI Taxonomy" id="460514"/>
    <lineage>
        <taxon>Eukaryota</taxon>
        <taxon>Fungi</taxon>
        <taxon>Dikarya</taxon>
        <taxon>Ascomycota</taxon>
        <taxon>Saccharomycotina</taxon>
        <taxon>Pichiomycetes</taxon>
        <taxon>Pichiales</taxon>
        <taxon>Pichiaceae</taxon>
        <taxon>Pichia</taxon>
    </lineage>
</organism>
<keyword evidence="6" id="KW-0560">Oxidoreductase</keyword>
<proteinExistence type="inferred from homology"/>
<evidence type="ECO:0000256" key="1">
    <source>
        <dbReference type="ARBA" id="ARBA00001974"/>
    </source>
</evidence>
<keyword evidence="4" id="KW-0274">FAD</keyword>
<evidence type="ECO:0000256" key="4">
    <source>
        <dbReference type="ARBA" id="ARBA00022827"/>
    </source>
</evidence>
<evidence type="ECO:0000256" key="6">
    <source>
        <dbReference type="ARBA" id="ARBA00023002"/>
    </source>
</evidence>
<comment type="cofactor">
    <cofactor evidence="1">
        <name>FAD</name>
        <dbReference type="ChEBI" id="CHEBI:57692"/>
    </cofactor>
</comment>
<keyword evidence="9" id="KW-1185">Reference proteome</keyword>
<feature type="region of interest" description="Disordered" evidence="7">
    <location>
        <begin position="83"/>
        <end position="106"/>
    </location>
</feature>
<dbReference type="AlphaFoldDB" id="A0A9P6WPB8"/>
<name>A0A9P6WPB8_9ASCO</name>
<dbReference type="GO" id="GO:0050660">
    <property type="term" value="F:flavin adenine dinucleotide binding"/>
    <property type="evidence" value="ECO:0007669"/>
    <property type="project" value="InterPro"/>
</dbReference>
<protein>
    <recommendedName>
        <fullName evidence="10">Flavin-containing monooxygenase</fullName>
    </recommendedName>
</protein>
<dbReference type="Proteomes" id="UP000697127">
    <property type="component" value="Unassembled WGS sequence"/>
</dbReference>
<dbReference type="PANTHER" id="PTHR23023">
    <property type="entry name" value="DIMETHYLANILINE MONOOXYGENASE"/>
    <property type="match status" value="1"/>
</dbReference>
<evidence type="ECO:0000256" key="5">
    <source>
        <dbReference type="ARBA" id="ARBA00022857"/>
    </source>
</evidence>
<dbReference type="PIRSF" id="PIRSF000332">
    <property type="entry name" value="FMO"/>
    <property type="match status" value="1"/>
</dbReference>
<dbReference type="InterPro" id="IPR000960">
    <property type="entry name" value="Flavin_mOase"/>
</dbReference>
<sequence length="524" mass="59878">MVSNNNIKKIGIVGAGPSGLVALNEFLHTSIDGESTINTLDSSKIELPSKCAFDEIVVFEQSDNIGGVWNYSLKTDPKFPKVKDYSNPKSVRPNLKSPSEDELNSSSKEKPFIRKISSIESSNDNFWNKSAVYDDLFTNIPSRLMKFSSGLDIDYVGTEKENNVFYPFAKHEQVFDYLKKYSNKNNLNKYIRLNTTVEKVYKKGNKWIIVVVQFDRIKGIEKWYSEEFDAVLLAVGRFNVPFIPTIENMLEFNKNHPDVISHAKSFRNFNDWENKKIMLIGSSISATDLLQYLIPKNNEIYLSSNDSKITNVTDTAHFDWMDSVLSDKKIGIKRVPRIKKFTENGVEFEDGTKVDGFDKILFATGYHLTYPFLDIPENQGKGYIKISSGRSDQTNYAQTTVDNVYLYDFTLGEPTLGHIGIPHNPLFFLTAEVNSTALAGVWSGYKQLPSIEEQRKWCNERLQGKISGFQVFNENTIKSYYDKLYELAPKNRVNLQTILKANEIAESKEVLKELFYKFSKGELK</sequence>
<reference evidence="8" key="1">
    <citation type="submission" date="2020-11" db="EMBL/GenBank/DDBJ databases">
        <title>Kefir isolates.</title>
        <authorList>
            <person name="Marcisauskas S."/>
            <person name="Kim Y."/>
            <person name="Blasche S."/>
        </authorList>
    </citation>
    <scope>NUCLEOTIDE SEQUENCE</scope>
    <source>
        <strain evidence="8">Olga-1</strain>
    </source>
</reference>
<evidence type="ECO:0000256" key="7">
    <source>
        <dbReference type="SAM" id="MobiDB-lite"/>
    </source>
</evidence>
<evidence type="ECO:0000313" key="8">
    <source>
        <dbReference type="EMBL" id="KAG0690626.1"/>
    </source>
</evidence>
<dbReference type="Gene3D" id="3.50.50.60">
    <property type="entry name" value="FAD/NAD(P)-binding domain"/>
    <property type="match status" value="2"/>
</dbReference>
<dbReference type="Pfam" id="PF00743">
    <property type="entry name" value="FMO-like"/>
    <property type="match status" value="2"/>
</dbReference>
<dbReference type="InterPro" id="IPR020946">
    <property type="entry name" value="Flavin_mOase-like"/>
</dbReference>
<keyword evidence="5" id="KW-0521">NADP</keyword>
<gene>
    <name evidence="8" type="ORF">C6P40_002125</name>
</gene>
<accession>A0A9P6WPB8</accession>
<dbReference type="GO" id="GO:0004499">
    <property type="term" value="F:N,N-dimethylaniline monooxygenase activity"/>
    <property type="evidence" value="ECO:0007669"/>
    <property type="project" value="InterPro"/>
</dbReference>
<evidence type="ECO:0000313" key="9">
    <source>
        <dbReference type="Proteomes" id="UP000697127"/>
    </source>
</evidence>